<gene>
    <name evidence="2" type="ORF">CQW23_04954</name>
</gene>
<evidence type="ECO:0000256" key="1">
    <source>
        <dbReference type="SAM" id="MobiDB-lite"/>
    </source>
</evidence>
<accession>A0A2G2XG52</accession>
<evidence type="ECO:0000313" key="3">
    <source>
        <dbReference type="Proteomes" id="UP000224567"/>
    </source>
</evidence>
<dbReference type="AlphaFoldDB" id="A0A2G2XG52"/>
<name>A0A2G2XG52_CAPBA</name>
<dbReference type="STRING" id="33114.A0A2G2XG52"/>
<keyword evidence="3" id="KW-1185">Reference proteome</keyword>
<evidence type="ECO:0000313" key="2">
    <source>
        <dbReference type="EMBL" id="PHT56468.1"/>
    </source>
</evidence>
<organism evidence="2 3">
    <name type="scientific">Capsicum baccatum</name>
    <name type="common">Peruvian pepper</name>
    <dbReference type="NCBI Taxonomy" id="33114"/>
    <lineage>
        <taxon>Eukaryota</taxon>
        <taxon>Viridiplantae</taxon>
        <taxon>Streptophyta</taxon>
        <taxon>Embryophyta</taxon>
        <taxon>Tracheophyta</taxon>
        <taxon>Spermatophyta</taxon>
        <taxon>Magnoliopsida</taxon>
        <taxon>eudicotyledons</taxon>
        <taxon>Gunneridae</taxon>
        <taxon>Pentapetalae</taxon>
        <taxon>asterids</taxon>
        <taxon>lamiids</taxon>
        <taxon>Solanales</taxon>
        <taxon>Solanaceae</taxon>
        <taxon>Solanoideae</taxon>
        <taxon>Capsiceae</taxon>
        <taxon>Capsicum</taxon>
    </lineage>
</organism>
<dbReference type="OrthoDB" id="10403995at2759"/>
<comment type="caution">
    <text evidence="2">The sequence shown here is derived from an EMBL/GenBank/DDBJ whole genome shotgun (WGS) entry which is preliminary data.</text>
</comment>
<protein>
    <submittedName>
        <fullName evidence="2">Uncharacterized protein</fullName>
    </submittedName>
</protein>
<proteinExistence type="predicted"/>
<reference evidence="2 3" key="1">
    <citation type="journal article" date="2017" name="Genome Biol.">
        <title>New reference genome sequences of hot pepper reveal the massive evolution of plant disease-resistance genes by retroduplication.</title>
        <authorList>
            <person name="Kim S."/>
            <person name="Park J."/>
            <person name="Yeom S.I."/>
            <person name="Kim Y.M."/>
            <person name="Seo E."/>
            <person name="Kim K.T."/>
            <person name="Kim M.S."/>
            <person name="Lee J.M."/>
            <person name="Cheong K."/>
            <person name="Shin H.S."/>
            <person name="Kim S.B."/>
            <person name="Han K."/>
            <person name="Lee J."/>
            <person name="Park M."/>
            <person name="Lee H.A."/>
            <person name="Lee H.Y."/>
            <person name="Lee Y."/>
            <person name="Oh S."/>
            <person name="Lee J.H."/>
            <person name="Choi E."/>
            <person name="Choi E."/>
            <person name="Lee S.E."/>
            <person name="Jeon J."/>
            <person name="Kim H."/>
            <person name="Choi G."/>
            <person name="Song H."/>
            <person name="Lee J."/>
            <person name="Lee S.C."/>
            <person name="Kwon J.K."/>
            <person name="Lee H.Y."/>
            <person name="Koo N."/>
            <person name="Hong Y."/>
            <person name="Kim R.W."/>
            <person name="Kang W.H."/>
            <person name="Huh J.H."/>
            <person name="Kang B.C."/>
            <person name="Yang T.J."/>
            <person name="Lee Y.H."/>
            <person name="Bennetzen J.L."/>
            <person name="Choi D."/>
        </authorList>
    </citation>
    <scope>NUCLEOTIDE SEQUENCE [LARGE SCALE GENOMIC DNA]</scope>
    <source>
        <strain evidence="3">cv. PBC81</strain>
    </source>
</reference>
<reference evidence="3" key="2">
    <citation type="journal article" date="2017" name="J. Anim. Genet.">
        <title>Multiple reference genome sequences of hot pepper reveal the massive evolution of plant disease resistance genes by retroduplication.</title>
        <authorList>
            <person name="Kim S."/>
            <person name="Park J."/>
            <person name="Yeom S.-I."/>
            <person name="Kim Y.-M."/>
            <person name="Seo E."/>
            <person name="Kim K.-T."/>
            <person name="Kim M.-S."/>
            <person name="Lee J.M."/>
            <person name="Cheong K."/>
            <person name="Shin H.-S."/>
            <person name="Kim S.-B."/>
            <person name="Han K."/>
            <person name="Lee J."/>
            <person name="Park M."/>
            <person name="Lee H.-A."/>
            <person name="Lee H.-Y."/>
            <person name="Lee Y."/>
            <person name="Oh S."/>
            <person name="Lee J.H."/>
            <person name="Choi E."/>
            <person name="Choi E."/>
            <person name="Lee S.E."/>
            <person name="Jeon J."/>
            <person name="Kim H."/>
            <person name="Choi G."/>
            <person name="Song H."/>
            <person name="Lee J."/>
            <person name="Lee S.-C."/>
            <person name="Kwon J.-K."/>
            <person name="Lee H.-Y."/>
            <person name="Koo N."/>
            <person name="Hong Y."/>
            <person name="Kim R.W."/>
            <person name="Kang W.-H."/>
            <person name="Huh J.H."/>
            <person name="Kang B.-C."/>
            <person name="Yang T.-J."/>
            <person name="Lee Y.-H."/>
            <person name="Bennetzen J.L."/>
            <person name="Choi D."/>
        </authorList>
    </citation>
    <scope>NUCLEOTIDE SEQUENCE [LARGE SCALE GENOMIC DNA]</scope>
    <source>
        <strain evidence="3">cv. PBC81</strain>
    </source>
</reference>
<sequence>MKKAKRNAAIVISSSDDDEDFKATSNFTKPKPKYESASVPRKNPKRAKTALLSASCPRPSKEASAFDEVKHRIPWI</sequence>
<feature type="region of interest" description="Disordered" evidence="1">
    <location>
        <begin position="15"/>
        <end position="57"/>
    </location>
</feature>
<dbReference type="Proteomes" id="UP000224567">
    <property type="component" value="Unassembled WGS sequence"/>
</dbReference>
<dbReference type="EMBL" id="MLFT02000002">
    <property type="protein sequence ID" value="PHT56468.1"/>
    <property type="molecule type" value="Genomic_DNA"/>
</dbReference>